<dbReference type="SMART" id="SM00470">
    <property type="entry name" value="ParB"/>
    <property type="match status" value="1"/>
</dbReference>
<dbReference type="KEGG" id="dpr:Despr_2810"/>
<dbReference type="SUPFAM" id="SSF110849">
    <property type="entry name" value="ParB/Sulfiredoxin"/>
    <property type="match status" value="1"/>
</dbReference>
<name>A0A7U3YP25_DESPD</name>
<dbReference type="InterPro" id="IPR050336">
    <property type="entry name" value="Chromosome_partition/occlusion"/>
</dbReference>
<dbReference type="GO" id="GO:0007059">
    <property type="term" value="P:chromosome segregation"/>
    <property type="evidence" value="ECO:0007669"/>
    <property type="project" value="TreeGrafter"/>
</dbReference>
<dbReference type="Pfam" id="PF02195">
    <property type="entry name" value="ParB_N"/>
    <property type="match status" value="1"/>
</dbReference>
<protein>
    <submittedName>
        <fullName evidence="3">ParB domain protein nuclease</fullName>
    </submittedName>
</protein>
<gene>
    <name evidence="3" type="ordered locus">Despr_2810</name>
</gene>
<proteinExistence type="inferred from homology"/>
<dbReference type="PANTHER" id="PTHR33375">
    <property type="entry name" value="CHROMOSOME-PARTITIONING PROTEIN PARB-RELATED"/>
    <property type="match status" value="1"/>
</dbReference>
<dbReference type="GO" id="GO:0005694">
    <property type="term" value="C:chromosome"/>
    <property type="evidence" value="ECO:0007669"/>
    <property type="project" value="TreeGrafter"/>
</dbReference>
<evidence type="ECO:0000313" key="4">
    <source>
        <dbReference type="Proteomes" id="UP000006365"/>
    </source>
</evidence>
<organism evidence="3 4">
    <name type="scientific">Desulfobulbus propionicus (strain ATCC 33891 / DSM 2032 / VKM B-1956 / 1pr3)</name>
    <dbReference type="NCBI Taxonomy" id="577650"/>
    <lineage>
        <taxon>Bacteria</taxon>
        <taxon>Pseudomonadati</taxon>
        <taxon>Thermodesulfobacteriota</taxon>
        <taxon>Desulfobulbia</taxon>
        <taxon>Desulfobulbales</taxon>
        <taxon>Desulfobulbaceae</taxon>
        <taxon>Desulfobulbus</taxon>
    </lineage>
</organism>
<dbReference type="Gene3D" id="3.90.1530.30">
    <property type="match status" value="1"/>
</dbReference>
<reference evidence="3 4" key="1">
    <citation type="journal article" date="2011" name="Stand. Genomic Sci.">
        <title>Complete genome sequence of Desulfobulbus propionicus type strain (1pr3).</title>
        <authorList>
            <person name="Pagani I."/>
            <person name="Lapidus A."/>
            <person name="Nolan M."/>
            <person name="Lucas S."/>
            <person name="Hammon N."/>
            <person name="Deshpande S."/>
            <person name="Cheng J.F."/>
            <person name="Chertkov O."/>
            <person name="Davenport K."/>
            <person name="Tapia R."/>
            <person name="Han C."/>
            <person name="Goodwin L."/>
            <person name="Pitluck S."/>
            <person name="Liolios K."/>
            <person name="Mavromatis K."/>
            <person name="Ivanova N."/>
            <person name="Mikhailova N."/>
            <person name="Pati A."/>
            <person name="Chen A."/>
            <person name="Palaniappan K."/>
            <person name="Land M."/>
            <person name="Hauser L."/>
            <person name="Chang Y.J."/>
            <person name="Jeffries C.D."/>
            <person name="Detter J.C."/>
            <person name="Brambilla E."/>
            <person name="Kannan K.P."/>
            <person name="Djao O.D."/>
            <person name="Rohde M."/>
            <person name="Pukall R."/>
            <person name="Spring S."/>
            <person name="Goker M."/>
            <person name="Sikorski J."/>
            <person name="Woyke T."/>
            <person name="Bristow J."/>
            <person name="Eisen J.A."/>
            <person name="Markowitz V."/>
            <person name="Hugenholtz P."/>
            <person name="Kyrpides N.C."/>
            <person name="Klenk H.P."/>
        </authorList>
    </citation>
    <scope>NUCLEOTIDE SEQUENCE [LARGE SCALE GENOMIC DNA]</scope>
    <source>
        <strain evidence="4">ATCC 33891 / DSM 2032 / 1pr3</strain>
    </source>
</reference>
<dbReference type="Proteomes" id="UP000006365">
    <property type="component" value="Chromosome"/>
</dbReference>
<dbReference type="InterPro" id="IPR004437">
    <property type="entry name" value="ParB/RepB/Spo0J"/>
</dbReference>
<dbReference type="Gene3D" id="1.10.10.2830">
    <property type="match status" value="1"/>
</dbReference>
<dbReference type="GO" id="GO:0003677">
    <property type="term" value="F:DNA binding"/>
    <property type="evidence" value="ECO:0007669"/>
    <property type="project" value="InterPro"/>
</dbReference>
<sequence>MKTASPQTIHRILGSNNILLIVADGYNAPNNTQPGNFIASLALSMAEKLACYAVVNAKYKREIMDLSHVTTVQERPKVRDSFLLPIKKFKEEIVGNGLLPLVLILQAMPPKEHCEDMILFGYGQGQRASSAAPHRPTISPSLLAKIRMAVEDQHLRTAIAPTNSAYCGREQQHLNQLFRQKQYQDFYDPEVRSLLLTFRHDLISQRQTAESIALMLAPALEQFCQSMSLVRNIDINNIDTTNDEDLQYIFRLQGDSRYSDVLRESYIEELASSIDRNGLLHPLVLLKKNDGRYKILCGFRRFQALKRLHQPLVEAKVYQESDFSPEDFFNISLAENTRRRNLNPIEIGNFLESASNTLGLSNVELAEQFGDTLGIGKPGQKVSHSTIHKYRKVNQIRLRGESPEIISDVVNEKLQFSIAAELLAPIKNSEDRDALYAHIVKPFMPTRPQLTKLLNLLEQDSLRLHETIATPQVQRSIAKALASPQPVTTLIRLLGKKSDATTGEHKALLDAKVRGIRRRCFGENASKRDFNITPAARAGGDELIVQFRLKKGETQRTLELLANALTQDDLFAEEPSA</sequence>
<dbReference type="InterPro" id="IPR036086">
    <property type="entry name" value="ParB/Sulfiredoxin_sf"/>
</dbReference>
<evidence type="ECO:0000256" key="1">
    <source>
        <dbReference type="ARBA" id="ARBA00006295"/>
    </source>
</evidence>
<keyword evidence="4" id="KW-1185">Reference proteome</keyword>
<dbReference type="InterPro" id="IPR003115">
    <property type="entry name" value="ParB_N"/>
</dbReference>
<accession>A0A7U3YP25</accession>
<dbReference type="PANTHER" id="PTHR33375:SF1">
    <property type="entry name" value="CHROMOSOME-PARTITIONING PROTEIN PARB-RELATED"/>
    <property type="match status" value="1"/>
</dbReference>
<dbReference type="AlphaFoldDB" id="A0A7U3YP25"/>
<dbReference type="EMBL" id="CP002364">
    <property type="protein sequence ID" value="ADW18944.1"/>
    <property type="molecule type" value="Genomic_DNA"/>
</dbReference>
<dbReference type="SUPFAM" id="SSF109709">
    <property type="entry name" value="KorB DNA-binding domain-like"/>
    <property type="match status" value="1"/>
</dbReference>
<evidence type="ECO:0000313" key="3">
    <source>
        <dbReference type="EMBL" id="ADW18944.1"/>
    </source>
</evidence>
<evidence type="ECO:0000259" key="2">
    <source>
        <dbReference type="SMART" id="SM00470"/>
    </source>
</evidence>
<dbReference type="NCBIfam" id="TIGR00180">
    <property type="entry name" value="parB_part"/>
    <property type="match status" value="1"/>
</dbReference>
<feature type="domain" description="ParB-like N-terminal" evidence="2">
    <location>
        <begin position="249"/>
        <end position="337"/>
    </location>
</feature>
<comment type="similarity">
    <text evidence="1">Belongs to the ParB family.</text>
</comment>